<dbReference type="Proteomes" id="UP000001247">
    <property type="component" value="Segment"/>
</dbReference>
<protein>
    <submittedName>
        <fullName evidence="1">ORF A148</fullName>
    </submittedName>
</protein>
<dbReference type="RefSeq" id="NP_963932.1">
    <property type="nucleotide sequence ID" value="NC_005360.1"/>
</dbReference>
<evidence type="ECO:0000313" key="2">
    <source>
        <dbReference type="Proteomes" id="UP000001247"/>
    </source>
</evidence>
<evidence type="ECO:0000313" key="1">
    <source>
        <dbReference type="EMBL" id="AAR27904.1"/>
    </source>
</evidence>
<accession>Q6TRV7</accession>
<dbReference type="GeneID" id="2741816"/>
<organism evidence="1 2">
    <name type="scientific">Sulfolobus virus Ragged Hills</name>
    <dbReference type="NCBI Taxonomy" id="256994"/>
    <lineage>
        <taxon>Viruses</taxon>
        <taxon>Viruses incertae sedis</taxon>
        <taxon>Fuselloviridae</taxon>
        <taxon>Alphafusellovirus</taxon>
        <taxon>Alphafusellovirus yellowstonense</taxon>
        <taxon>Sulfolobus spindle-shaped virus 8</taxon>
    </lineage>
</organism>
<proteinExistence type="predicted"/>
<name>Q6TRV7_9VIRU</name>
<dbReference type="KEGG" id="vg:2741816"/>
<reference evidence="1 2" key="2">
    <citation type="journal article" date="2004" name="J. Virol.">
        <title>Comparative genomic analysis of hyperthermophilic archaeal Fuselloviridae viruses.</title>
        <authorList>
            <person name="Wiedenheft B."/>
            <person name="Stedman K."/>
            <person name="Roberto F."/>
            <person name="Willits D."/>
            <person name="Gleske A.K."/>
            <person name="Zoeller L."/>
            <person name="Snyder J."/>
            <person name="Douglas T."/>
            <person name="Young M."/>
        </authorList>
    </citation>
    <scope>NUCLEOTIDE SEQUENCE</scope>
</reference>
<sequence>MEKFLTSILSPGVIGAINVVGIIYEASNGTGVVKDSVAIEYAKSKGFAKSTWWYYVKKLRELGVLDKRWDNYVLPEPILKHYEKFKKIIESGDYCSVRAEIKQLWEEANNPLSVAMVIVAINHLGLLDLLKDAKTEEAKVNVYAKAFR</sequence>
<dbReference type="EMBL" id="AY388628">
    <property type="protein sequence ID" value="AAR27904.1"/>
    <property type="molecule type" value="Genomic_DNA"/>
</dbReference>
<reference evidence="1 2" key="1">
    <citation type="journal article" date="2001" name="Proc. Natl. Acad. Sci. U.S.A.">
        <title>Viruses from extreme thermal environments.</title>
        <authorList>
            <person name="Rice G."/>
            <person name="Stedman K."/>
            <person name="Snyder J."/>
            <person name="Wiedenheft B."/>
            <person name="Willits D."/>
            <person name="Brumfield S."/>
            <person name="McDermott T."/>
            <person name="Young M.J."/>
        </authorList>
    </citation>
    <scope>NUCLEOTIDE SEQUENCE</scope>
</reference>
<keyword evidence="2" id="KW-1185">Reference proteome</keyword>